<dbReference type="EMBL" id="AP022560">
    <property type="protein sequence ID" value="BBX03617.1"/>
    <property type="molecule type" value="Genomic_DNA"/>
</dbReference>
<dbReference type="Gene3D" id="1.10.357.10">
    <property type="entry name" value="Tetracycline Repressor, domain 2"/>
    <property type="match status" value="1"/>
</dbReference>
<evidence type="ECO:0000256" key="5">
    <source>
        <dbReference type="PROSITE-ProRule" id="PRU00335"/>
    </source>
</evidence>
<dbReference type="SUPFAM" id="SSF46689">
    <property type="entry name" value="Homeodomain-like"/>
    <property type="match status" value="1"/>
</dbReference>
<reference evidence="7 8" key="1">
    <citation type="journal article" date="2019" name="Emerg. Microbes Infect.">
        <title>Comprehensive subspecies identification of 175 nontuberculous mycobacteria species based on 7547 genomic profiles.</title>
        <authorList>
            <person name="Matsumoto Y."/>
            <person name="Kinjo T."/>
            <person name="Motooka D."/>
            <person name="Nabeya D."/>
            <person name="Jung N."/>
            <person name="Uechi K."/>
            <person name="Horii T."/>
            <person name="Iida T."/>
            <person name="Fujita J."/>
            <person name="Nakamura S."/>
        </authorList>
    </citation>
    <scope>NUCLEOTIDE SEQUENCE [LARGE SCALE GENOMIC DNA]</scope>
    <source>
        <strain evidence="7 8">JCM 6375</strain>
    </source>
</reference>
<evidence type="ECO:0000313" key="8">
    <source>
        <dbReference type="Proteomes" id="UP000466681"/>
    </source>
</evidence>
<keyword evidence="8" id="KW-1185">Reference proteome</keyword>
<dbReference type="GO" id="GO:0045892">
    <property type="term" value="P:negative regulation of DNA-templated transcription"/>
    <property type="evidence" value="ECO:0007669"/>
    <property type="project" value="InterPro"/>
</dbReference>
<feature type="DNA-binding region" description="H-T-H motif" evidence="5">
    <location>
        <begin position="31"/>
        <end position="50"/>
    </location>
</feature>
<evidence type="ECO:0000256" key="3">
    <source>
        <dbReference type="ARBA" id="ARBA00023125"/>
    </source>
</evidence>
<dbReference type="SUPFAM" id="SSF48498">
    <property type="entry name" value="Tetracyclin repressor-like, C-terminal domain"/>
    <property type="match status" value="1"/>
</dbReference>
<dbReference type="GO" id="GO:0000976">
    <property type="term" value="F:transcription cis-regulatory region binding"/>
    <property type="evidence" value="ECO:0007669"/>
    <property type="project" value="TreeGrafter"/>
</dbReference>
<dbReference type="PRINTS" id="PR00455">
    <property type="entry name" value="HTHTETR"/>
</dbReference>
<dbReference type="PROSITE" id="PS50977">
    <property type="entry name" value="HTH_TETR_2"/>
    <property type="match status" value="1"/>
</dbReference>
<keyword evidence="4" id="KW-0804">Transcription</keyword>
<dbReference type="Proteomes" id="UP000466681">
    <property type="component" value="Chromosome"/>
</dbReference>
<dbReference type="PANTHER" id="PTHR30055">
    <property type="entry name" value="HTH-TYPE TRANSCRIPTIONAL REGULATOR RUTR"/>
    <property type="match status" value="1"/>
</dbReference>
<dbReference type="InterPro" id="IPR004111">
    <property type="entry name" value="Repressor_TetR_C"/>
</dbReference>
<dbReference type="PRINTS" id="PR00400">
    <property type="entry name" value="TETREPRESSOR"/>
</dbReference>
<keyword evidence="2" id="KW-0805">Transcription regulation</keyword>
<accession>A0AAD1M772</accession>
<evidence type="ECO:0000313" key="7">
    <source>
        <dbReference type="EMBL" id="BBX03617.1"/>
    </source>
</evidence>
<dbReference type="Pfam" id="PF00440">
    <property type="entry name" value="TetR_N"/>
    <property type="match status" value="1"/>
</dbReference>
<dbReference type="KEGG" id="mmor:MMOR_45530"/>
<feature type="domain" description="HTH tetR-type" evidence="6">
    <location>
        <begin position="8"/>
        <end position="68"/>
    </location>
</feature>
<dbReference type="InterPro" id="IPR050109">
    <property type="entry name" value="HTH-type_TetR-like_transc_reg"/>
</dbReference>
<name>A0AAD1M772_9MYCO</name>
<dbReference type="RefSeq" id="WP_083150302.1">
    <property type="nucleotide sequence ID" value="NZ_AP022560.1"/>
</dbReference>
<dbReference type="InterPro" id="IPR001647">
    <property type="entry name" value="HTH_TetR"/>
</dbReference>
<dbReference type="Pfam" id="PF02909">
    <property type="entry name" value="TetR_C_1"/>
    <property type="match status" value="1"/>
</dbReference>
<dbReference type="AlphaFoldDB" id="A0AAD1M772"/>
<protein>
    <recommendedName>
        <fullName evidence="6">HTH tetR-type domain-containing protein</fullName>
    </recommendedName>
</protein>
<sequence length="215" mass="23144">MARPAKPLISRTAAIHAALEVIDADGLGAFSLPRLAAHMGVRAPSLYHHFRSRDEIMLGVARHIAGPAVATSGLSPGPDWPEHFVVLASNFRKSILRYPKAAPLLLHYPPRDLVLGGYEGAINFLRDSGVPDELHIRIIDGMETLAVGAVLIEAIDAAQNRSRSFRGVDPARAPMLADAVEACRLGPDELFEAKVRGFLRGVVRQIPNACSINAP</sequence>
<dbReference type="InterPro" id="IPR036271">
    <property type="entry name" value="Tet_transcr_reg_TetR-rel_C_sf"/>
</dbReference>
<gene>
    <name evidence="7" type="ORF">MMOR_45530</name>
</gene>
<evidence type="ECO:0000256" key="2">
    <source>
        <dbReference type="ARBA" id="ARBA00023015"/>
    </source>
</evidence>
<dbReference type="InterPro" id="IPR003012">
    <property type="entry name" value="Tet_transcr_reg_TetR"/>
</dbReference>
<proteinExistence type="predicted"/>
<organism evidence="7 8">
    <name type="scientific">Mycolicibacterium moriokaense</name>
    <dbReference type="NCBI Taxonomy" id="39691"/>
    <lineage>
        <taxon>Bacteria</taxon>
        <taxon>Bacillati</taxon>
        <taxon>Actinomycetota</taxon>
        <taxon>Actinomycetes</taxon>
        <taxon>Mycobacteriales</taxon>
        <taxon>Mycobacteriaceae</taxon>
        <taxon>Mycolicibacterium</taxon>
    </lineage>
</organism>
<evidence type="ECO:0000256" key="1">
    <source>
        <dbReference type="ARBA" id="ARBA00022491"/>
    </source>
</evidence>
<keyword evidence="1" id="KW-0678">Repressor</keyword>
<dbReference type="InterPro" id="IPR009057">
    <property type="entry name" value="Homeodomain-like_sf"/>
</dbReference>
<dbReference type="GO" id="GO:0003700">
    <property type="term" value="F:DNA-binding transcription factor activity"/>
    <property type="evidence" value="ECO:0007669"/>
    <property type="project" value="TreeGrafter"/>
</dbReference>
<evidence type="ECO:0000256" key="4">
    <source>
        <dbReference type="ARBA" id="ARBA00023163"/>
    </source>
</evidence>
<dbReference type="PANTHER" id="PTHR30055:SF151">
    <property type="entry name" value="TRANSCRIPTIONAL REGULATORY PROTEIN"/>
    <property type="match status" value="1"/>
</dbReference>
<evidence type="ECO:0000259" key="6">
    <source>
        <dbReference type="PROSITE" id="PS50977"/>
    </source>
</evidence>
<keyword evidence="3 5" id="KW-0238">DNA-binding</keyword>
<dbReference type="GO" id="GO:0046677">
    <property type="term" value="P:response to antibiotic"/>
    <property type="evidence" value="ECO:0007669"/>
    <property type="project" value="InterPro"/>
</dbReference>